<dbReference type="AlphaFoldDB" id="D1B7A3"/>
<keyword evidence="3" id="KW-0175">Coiled coil</keyword>
<dbReference type="eggNOG" id="COG0840">
    <property type="taxonomic scope" value="Bacteria"/>
</dbReference>
<dbReference type="GO" id="GO:0007165">
    <property type="term" value="P:signal transduction"/>
    <property type="evidence" value="ECO:0007669"/>
    <property type="project" value="UniProtKB-KW"/>
</dbReference>
<feature type="domain" description="Methyl-accepting transducer" evidence="4">
    <location>
        <begin position="61"/>
        <end position="261"/>
    </location>
</feature>
<evidence type="ECO:0000256" key="3">
    <source>
        <dbReference type="SAM" id="Coils"/>
    </source>
</evidence>
<proteinExistence type="predicted"/>
<evidence type="ECO:0000256" key="2">
    <source>
        <dbReference type="PROSITE-ProRule" id="PRU00284"/>
    </source>
</evidence>
<evidence type="ECO:0000256" key="1">
    <source>
        <dbReference type="ARBA" id="ARBA00023224"/>
    </source>
</evidence>
<dbReference type="Gene3D" id="1.10.287.950">
    <property type="entry name" value="Methyl-accepting chemotaxis protein"/>
    <property type="match status" value="1"/>
</dbReference>
<dbReference type="Proteomes" id="UP000002030">
    <property type="component" value="Chromosome"/>
</dbReference>
<dbReference type="OrthoDB" id="9816519at2"/>
<dbReference type="STRING" id="525903.Taci_1680"/>
<dbReference type="PROSITE" id="PS50111">
    <property type="entry name" value="CHEMOTAXIS_TRANSDUC_2"/>
    <property type="match status" value="1"/>
</dbReference>
<evidence type="ECO:0000313" key="5">
    <source>
        <dbReference type="EMBL" id="ACZ19894.1"/>
    </source>
</evidence>
<dbReference type="HOGENOM" id="CLU_000445_107_18_0"/>
<protein>
    <submittedName>
        <fullName evidence="5">Methyl-accepting chemotaxis sensory transducer</fullName>
    </submittedName>
</protein>
<organism evidence="5 6">
    <name type="scientific">Thermanaerovibrio acidaminovorans (strain ATCC 49978 / DSM 6589 / Su883)</name>
    <name type="common">Selenomonas acidaminovorans</name>
    <dbReference type="NCBI Taxonomy" id="525903"/>
    <lineage>
        <taxon>Bacteria</taxon>
        <taxon>Thermotogati</taxon>
        <taxon>Synergistota</taxon>
        <taxon>Synergistia</taxon>
        <taxon>Synergistales</taxon>
        <taxon>Synergistaceae</taxon>
        <taxon>Thermanaerovibrio</taxon>
    </lineage>
</organism>
<keyword evidence="1 2" id="KW-0807">Transducer</keyword>
<dbReference type="SMART" id="SM00283">
    <property type="entry name" value="MA"/>
    <property type="match status" value="1"/>
</dbReference>
<dbReference type="EnsemblBacteria" id="ACZ19894">
    <property type="protein sequence ID" value="ACZ19894"/>
    <property type="gene ID" value="Taci_1680"/>
</dbReference>
<dbReference type="RefSeq" id="WP_012870403.1">
    <property type="nucleotide sequence ID" value="NC_013522.1"/>
</dbReference>
<dbReference type="EMBL" id="CP001818">
    <property type="protein sequence ID" value="ACZ19894.1"/>
    <property type="molecule type" value="Genomic_DNA"/>
</dbReference>
<keyword evidence="6" id="KW-1185">Reference proteome</keyword>
<evidence type="ECO:0000313" key="6">
    <source>
        <dbReference type="Proteomes" id="UP000002030"/>
    </source>
</evidence>
<feature type="coiled-coil region" evidence="3">
    <location>
        <begin position="61"/>
        <end position="88"/>
    </location>
</feature>
<sequence length="279" mass="31154">MSETPKVIKSLAGSHFSSTIMNSFMSQLDEVLVRRVMDVQRELGEIADKFQSLERLFGQIVQEFERSSREARDNVENINRMNIKLEEELRKSGTDMESMNSDVAKTVDSTFETLNSFLEIEKIAKEIQKIAKQTNLLALNASIEAARAGEHGKGFAVVAQEVQKLAIETKDASEKISTRVFSISTQVQGAMENVRRVSEMFSVIRSSLTGFMDFLSTNKDFLGRVDQIMESASTKISAGATEMNQSVKVMEEATLRFKSMASIISSIVKAQKNLNDVKL</sequence>
<dbReference type="PANTHER" id="PTHR32089:SF112">
    <property type="entry name" value="LYSOZYME-LIKE PROTEIN-RELATED"/>
    <property type="match status" value="1"/>
</dbReference>
<dbReference type="Pfam" id="PF00015">
    <property type="entry name" value="MCPsignal"/>
    <property type="match status" value="1"/>
</dbReference>
<accession>D1B7A3</accession>
<dbReference type="SUPFAM" id="SSF58104">
    <property type="entry name" value="Methyl-accepting chemotaxis protein (MCP) signaling domain"/>
    <property type="match status" value="1"/>
</dbReference>
<dbReference type="KEGG" id="tai:Taci_1680"/>
<reference evidence="5 6" key="1">
    <citation type="journal article" date="2009" name="Stand. Genomic Sci.">
        <title>Complete genome sequence of Thermanaerovibrio acidaminovorans type strain (Su883).</title>
        <authorList>
            <person name="Chovatia M."/>
            <person name="Sikorski J."/>
            <person name="Schroder M."/>
            <person name="Lapidus A."/>
            <person name="Nolan M."/>
            <person name="Tice H."/>
            <person name="Glavina Del Rio T."/>
            <person name="Copeland A."/>
            <person name="Cheng J.F."/>
            <person name="Lucas S."/>
            <person name="Chen F."/>
            <person name="Bruce D."/>
            <person name="Goodwin L."/>
            <person name="Pitluck S."/>
            <person name="Ivanova N."/>
            <person name="Mavromatis K."/>
            <person name="Ovchinnikova G."/>
            <person name="Pati A."/>
            <person name="Chen A."/>
            <person name="Palaniappan K."/>
            <person name="Land M."/>
            <person name="Hauser L."/>
            <person name="Chang Y.J."/>
            <person name="Jeffries C.D."/>
            <person name="Chain P."/>
            <person name="Saunders E."/>
            <person name="Detter J.C."/>
            <person name="Brettin T."/>
            <person name="Rohde M."/>
            <person name="Goker M."/>
            <person name="Spring S."/>
            <person name="Bristow J."/>
            <person name="Markowitz V."/>
            <person name="Hugenholtz P."/>
            <person name="Kyrpides N.C."/>
            <person name="Klenk H.P."/>
            <person name="Eisen J.A."/>
        </authorList>
    </citation>
    <scope>NUCLEOTIDE SEQUENCE [LARGE SCALE GENOMIC DNA]</scope>
    <source>
        <strain evidence="6">ATCC 49978 / DSM 6589 / Su883</strain>
    </source>
</reference>
<evidence type="ECO:0000259" key="4">
    <source>
        <dbReference type="PROSITE" id="PS50111"/>
    </source>
</evidence>
<dbReference type="InterPro" id="IPR004089">
    <property type="entry name" value="MCPsignal_dom"/>
</dbReference>
<dbReference type="GO" id="GO:0016020">
    <property type="term" value="C:membrane"/>
    <property type="evidence" value="ECO:0007669"/>
    <property type="project" value="InterPro"/>
</dbReference>
<gene>
    <name evidence="5" type="ordered locus">Taci_1680</name>
</gene>
<name>D1B7A3_THEAS</name>
<dbReference type="PANTHER" id="PTHR32089">
    <property type="entry name" value="METHYL-ACCEPTING CHEMOTAXIS PROTEIN MCPB"/>
    <property type="match status" value="1"/>
</dbReference>